<evidence type="ECO:0000256" key="2">
    <source>
        <dbReference type="SAM" id="SignalP"/>
    </source>
</evidence>
<name>A0A6A6JNH9_WESOR</name>
<dbReference type="RefSeq" id="XP_033655324.1">
    <property type="nucleotide sequence ID" value="XM_033799677.1"/>
</dbReference>
<feature type="chain" id="PRO_5025625406" evidence="2">
    <location>
        <begin position="21"/>
        <end position="228"/>
    </location>
</feature>
<dbReference type="OrthoDB" id="3692961at2759"/>
<accession>A0A6A6JNH9</accession>
<feature type="signal peptide" evidence="2">
    <location>
        <begin position="1"/>
        <end position="20"/>
    </location>
</feature>
<feature type="compositionally biased region" description="Gly residues" evidence="1">
    <location>
        <begin position="193"/>
        <end position="217"/>
    </location>
</feature>
<dbReference type="EMBL" id="ML986489">
    <property type="protein sequence ID" value="KAF2277785.1"/>
    <property type="molecule type" value="Genomic_DNA"/>
</dbReference>
<evidence type="ECO:0000313" key="3">
    <source>
        <dbReference type="EMBL" id="KAF2277785.1"/>
    </source>
</evidence>
<proteinExistence type="predicted"/>
<reference evidence="3" key="1">
    <citation type="journal article" date="2020" name="Stud. Mycol.">
        <title>101 Dothideomycetes genomes: a test case for predicting lifestyles and emergence of pathogens.</title>
        <authorList>
            <person name="Haridas S."/>
            <person name="Albert R."/>
            <person name="Binder M."/>
            <person name="Bloem J."/>
            <person name="Labutti K."/>
            <person name="Salamov A."/>
            <person name="Andreopoulos B."/>
            <person name="Baker S."/>
            <person name="Barry K."/>
            <person name="Bills G."/>
            <person name="Bluhm B."/>
            <person name="Cannon C."/>
            <person name="Castanera R."/>
            <person name="Culley D."/>
            <person name="Daum C."/>
            <person name="Ezra D."/>
            <person name="Gonzalez J."/>
            <person name="Henrissat B."/>
            <person name="Kuo A."/>
            <person name="Liang C."/>
            <person name="Lipzen A."/>
            <person name="Lutzoni F."/>
            <person name="Magnuson J."/>
            <person name="Mondo S."/>
            <person name="Nolan M."/>
            <person name="Ohm R."/>
            <person name="Pangilinan J."/>
            <person name="Park H.-J."/>
            <person name="Ramirez L."/>
            <person name="Alfaro M."/>
            <person name="Sun H."/>
            <person name="Tritt A."/>
            <person name="Yoshinaga Y."/>
            <person name="Zwiers L.-H."/>
            <person name="Turgeon B."/>
            <person name="Goodwin S."/>
            <person name="Spatafora J."/>
            <person name="Crous P."/>
            <person name="Grigoriev I."/>
        </authorList>
    </citation>
    <scope>NUCLEOTIDE SEQUENCE</scope>
    <source>
        <strain evidence="3">CBS 379.55</strain>
    </source>
</reference>
<evidence type="ECO:0000313" key="4">
    <source>
        <dbReference type="Proteomes" id="UP000800097"/>
    </source>
</evidence>
<feature type="region of interest" description="Disordered" evidence="1">
    <location>
        <begin position="187"/>
        <end position="228"/>
    </location>
</feature>
<evidence type="ECO:0000256" key="1">
    <source>
        <dbReference type="SAM" id="MobiDB-lite"/>
    </source>
</evidence>
<dbReference type="AlphaFoldDB" id="A0A6A6JNH9"/>
<gene>
    <name evidence="3" type="ORF">EI97DRAFT_441083</name>
</gene>
<protein>
    <submittedName>
        <fullName evidence="3">Uncharacterized protein</fullName>
    </submittedName>
</protein>
<sequence>MRLTLALTLLLPFLPALTTATPQLPSPSLSLPTILPTTLVAIPITTAPTSPSLPTLTAAPNTTRAWTWSRQTGTTSRRRWTHWEPIPIFSKSCDCPDVKTVARPCWATDALMLTILPRSAANSKTCTPLPAGRARPLAALRRRAWSTSAREYHHYFAGNLFRRGYYTHHYDYAYAYDYGNRDGDGYRDRDGDGGGVGGADRGAGAGGEEGAVEGGSWLGVEGWTGREP</sequence>
<keyword evidence="2" id="KW-0732">Signal</keyword>
<dbReference type="GeneID" id="54552852"/>
<dbReference type="Proteomes" id="UP000800097">
    <property type="component" value="Unassembled WGS sequence"/>
</dbReference>
<organism evidence="3 4">
    <name type="scientific">Westerdykella ornata</name>
    <dbReference type="NCBI Taxonomy" id="318751"/>
    <lineage>
        <taxon>Eukaryota</taxon>
        <taxon>Fungi</taxon>
        <taxon>Dikarya</taxon>
        <taxon>Ascomycota</taxon>
        <taxon>Pezizomycotina</taxon>
        <taxon>Dothideomycetes</taxon>
        <taxon>Pleosporomycetidae</taxon>
        <taxon>Pleosporales</taxon>
        <taxon>Sporormiaceae</taxon>
        <taxon>Westerdykella</taxon>
    </lineage>
</organism>
<keyword evidence="4" id="KW-1185">Reference proteome</keyword>